<dbReference type="GO" id="GO:0006656">
    <property type="term" value="P:phosphatidylcholine biosynthetic process"/>
    <property type="evidence" value="ECO:0007669"/>
    <property type="project" value="UniProtKB-UniRule"/>
</dbReference>
<evidence type="ECO:0000256" key="12">
    <source>
        <dbReference type="ARBA" id="ARBA00023264"/>
    </source>
</evidence>
<comment type="subcellular location">
    <subcellularLocation>
        <location evidence="1">Endomembrane system</location>
        <topology evidence="1">Multi-pass membrane protein</topology>
    </subcellularLocation>
    <subcellularLocation>
        <location evidence="13 14">Endoplasmic reticulum membrane</location>
        <topology evidence="13 14">Multi-pass membrane protein</topology>
    </subcellularLocation>
</comment>
<dbReference type="RefSeq" id="XP_022466593.1">
    <property type="nucleotide sequence ID" value="XM_022610281.1"/>
</dbReference>
<dbReference type="OrthoDB" id="4583at2759"/>
<keyword evidence="7 13" id="KW-0256">Endoplasmic reticulum</keyword>
<dbReference type="eggNOG" id="ENOG502QRGH">
    <property type="taxonomic scope" value="Eukaryota"/>
</dbReference>
<evidence type="ECO:0000256" key="2">
    <source>
        <dbReference type="ARBA" id="ARBA00022516"/>
    </source>
</evidence>
<comment type="function">
    <text evidence="13 14">Catalyzes the first step of the methylation pathway of phosphatidylcholine biosynthesis, the SAM-dependent methylation of phosphatidylethanolamine (PE) to phosphatidylmonomethylethanolamine (PMME).</text>
</comment>
<dbReference type="HAMAP" id="MF_03217">
    <property type="entry name" value="PEMT"/>
    <property type="match status" value="1"/>
</dbReference>
<feature type="transmembrane region" description="Helical" evidence="13 14">
    <location>
        <begin position="342"/>
        <end position="361"/>
    </location>
</feature>
<dbReference type="Proteomes" id="UP000006310">
    <property type="component" value="Chromosome 10"/>
</dbReference>
<evidence type="ECO:0000256" key="13">
    <source>
        <dbReference type="HAMAP-Rule" id="MF_03217"/>
    </source>
</evidence>
<dbReference type="EMBL" id="HE978323">
    <property type="protein sequence ID" value="CCK72348.1"/>
    <property type="molecule type" value="Genomic_DNA"/>
</dbReference>
<evidence type="ECO:0000256" key="9">
    <source>
        <dbReference type="ARBA" id="ARBA00023098"/>
    </source>
</evidence>
<evidence type="ECO:0000256" key="10">
    <source>
        <dbReference type="ARBA" id="ARBA00023136"/>
    </source>
</evidence>
<keyword evidence="8 13" id="KW-1133">Transmembrane helix</keyword>
<comment type="pathway">
    <text evidence="13 14">Phospholipid metabolism; phosphatidylcholine biosynthesis.</text>
</comment>
<evidence type="ECO:0000256" key="15">
    <source>
        <dbReference type="SAM" id="MobiDB-lite"/>
    </source>
</evidence>
<dbReference type="KEGG" id="kng:KNAG_0J02690"/>
<evidence type="ECO:0000256" key="3">
    <source>
        <dbReference type="ARBA" id="ARBA00022603"/>
    </source>
</evidence>
<dbReference type="GO" id="GO:0032259">
    <property type="term" value="P:methylation"/>
    <property type="evidence" value="ECO:0007669"/>
    <property type="project" value="UniProtKB-KW"/>
</dbReference>
<dbReference type="AlphaFoldDB" id="J7RR72"/>
<reference evidence="16 17" key="1">
    <citation type="journal article" date="2011" name="Proc. Natl. Acad. Sci. U.S.A.">
        <title>Evolutionary erosion of yeast sex chromosomes by mating-type switching accidents.</title>
        <authorList>
            <person name="Gordon J.L."/>
            <person name="Armisen D."/>
            <person name="Proux-Wera E."/>
            <person name="Oheigeartaigh S.S."/>
            <person name="Byrne K.P."/>
            <person name="Wolfe K.H."/>
        </authorList>
    </citation>
    <scope>NUCLEOTIDE SEQUENCE [LARGE SCALE GENOMIC DNA]</scope>
    <source>
        <strain evidence="17">ATCC MYA-139 / BCRC 22969 / CBS 8797 / CCRC 22969 / KCTC 17520 / NBRC 10181 / NCYC 3082</strain>
    </source>
</reference>
<organism evidence="16 17">
    <name type="scientific">Huiozyma naganishii (strain ATCC MYA-139 / BCRC 22969 / CBS 8797 / KCTC 17520 / NBRC 10181 / NCYC 3082 / Yp74L-3)</name>
    <name type="common">Yeast</name>
    <name type="synonym">Kazachstania naganishii</name>
    <dbReference type="NCBI Taxonomy" id="1071383"/>
    <lineage>
        <taxon>Eukaryota</taxon>
        <taxon>Fungi</taxon>
        <taxon>Dikarya</taxon>
        <taxon>Ascomycota</taxon>
        <taxon>Saccharomycotina</taxon>
        <taxon>Saccharomycetes</taxon>
        <taxon>Saccharomycetales</taxon>
        <taxon>Saccharomycetaceae</taxon>
        <taxon>Huiozyma</taxon>
    </lineage>
</organism>
<protein>
    <recommendedName>
        <fullName evidence="13 14">Phosphatidylethanolamine N-methyltransferase</fullName>
        <shortName evidence="13">PE methyltransferase</shortName>
        <shortName evidence="13 14">PEAMT</shortName>
        <shortName evidence="13">PEMT</shortName>
        <ecNumber evidence="13 14">2.1.1.17</ecNumber>
    </recommendedName>
</protein>
<keyword evidence="2 13" id="KW-0444">Lipid biosynthesis</keyword>
<dbReference type="EC" id="2.1.1.17" evidence="13 14"/>
<dbReference type="PROSITE" id="PS51598">
    <property type="entry name" value="SAM_CHO2"/>
    <property type="match status" value="1"/>
</dbReference>
<dbReference type="Gene3D" id="2.60.40.2840">
    <property type="match status" value="1"/>
</dbReference>
<dbReference type="GeneID" id="34528103"/>
<feature type="transmembrane region" description="Helical" evidence="13 14">
    <location>
        <begin position="189"/>
        <end position="207"/>
    </location>
</feature>
<proteinExistence type="inferred from homology"/>
<comment type="similarity">
    <text evidence="13 14">Belongs to the class VI-like SAM-binding methyltransferase superfamily. CHO2 family.</text>
</comment>
<evidence type="ECO:0000256" key="5">
    <source>
        <dbReference type="ARBA" id="ARBA00022691"/>
    </source>
</evidence>
<dbReference type="UniPathway" id="UPA00753"/>
<evidence type="ECO:0000256" key="1">
    <source>
        <dbReference type="ARBA" id="ARBA00004127"/>
    </source>
</evidence>
<dbReference type="PANTHER" id="PTHR32138">
    <property type="entry name" value="PHOSPHATIDYLETHANOLAMINE N-METHYLTRANSFERASE"/>
    <property type="match status" value="1"/>
</dbReference>
<dbReference type="PANTHER" id="PTHR32138:SF0">
    <property type="entry name" value="PHOSPHATIDYLETHANOLAMINE N-METHYLTRANSFERASE"/>
    <property type="match status" value="1"/>
</dbReference>
<gene>
    <name evidence="16" type="primary">KNAG0J02690</name>
    <name evidence="16" type="ordered locus">KNAG_0J02690</name>
</gene>
<name>J7RR72_HUIN7</name>
<keyword evidence="12 13" id="KW-1208">Phospholipid metabolism</keyword>
<evidence type="ECO:0000256" key="4">
    <source>
        <dbReference type="ARBA" id="ARBA00022679"/>
    </source>
</evidence>
<keyword evidence="5 13" id="KW-0949">S-adenosyl-L-methionine</keyword>
<comment type="catalytic activity">
    <reaction evidence="13 14">
        <text>a 1,2-diacyl-sn-glycero-3-phosphoethanolamine + S-adenosyl-L-methionine = a 1,2-diacyl-sn-glycero-3-phospho-N-methylethanolamine + S-adenosyl-L-homocysteine + H(+)</text>
        <dbReference type="Rhea" id="RHEA:11164"/>
        <dbReference type="ChEBI" id="CHEBI:15378"/>
        <dbReference type="ChEBI" id="CHEBI:57856"/>
        <dbReference type="ChEBI" id="CHEBI:59789"/>
        <dbReference type="ChEBI" id="CHEBI:64573"/>
        <dbReference type="ChEBI" id="CHEBI:64612"/>
        <dbReference type="EC" id="2.1.1.17"/>
    </reaction>
</comment>
<evidence type="ECO:0000256" key="14">
    <source>
        <dbReference type="RuleBase" id="RU361122"/>
    </source>
</evidence>
<reference evidence="17" key="2">
    <citation type="submission" date="2012-08" db="EMBL/GenBank/DDBJ databases">
        <title>Genome sequence of Kazachstania naganishii.</title>
        <authorList>
            <person name="Gordon J.L."/>
            <person name="Armisen D."/>
            <person name="Proux-Wera E."/>
            <person name="OhEigeartaigh S.S."/>
            <person name="Byrne K.P."/>
            <person name="Wolfe K.H."/>
        </authorList>
    </citation>
    <scope>NUCLEOTIDE SEQUENCE [LARGE SCALE GENOMIC DNA]</scope>
    <source>
        <strain evidence="17">ATCC MYA-139 / BCRC 22969 / CBS 8797 / CCRC 22969 / KCTC 17520 / NBRC 10181 / NCYC 3082</strain>
    </source>
</reference>
<evidence type="ECO:0000313" key="16">
    <source>
        <dbReference type="EMBL" id="CCK72348.1"/>
    </source>
</evidence>
<keyword evidence="11 13" id="KW-0594">Phospholipid biosynthesis</keyword>
<dbReference type="Gene3D" id="1.20.120.1630">
    <property type="match status" value="1"/>
</dbReference>
<dbReference type="InterPro" id="IPR007318">
    <property type="entry name" value="Phopholipid_MeTrfase"/>
</dbReference>
<dbReference type="GO" id="GO:0005789">
    <property type="term" value="C:endoplasmic reticulum membrane"/>
    <property type="evidence" value="ECO:0007669"/>
    <property type="project" value="UniProtKB-SubCell"/>
</dbReference>
<dbReference type="PIRSF" id="PIRSF000383">
    <property type="entry name" value="PEAMT"/>
    <property type="match status" value="1"/>
</dbReference>
<dbReference type="OMA" id="PPVTHDM"/>
<sequence length="848" mass="98721">MEVVKEVGDQVHAGSGGAIARTRSTGVTFKPPKTHDMVRSLFDPTVKKSFLEVCIFLVLLSNFVTAYKFAHWFGVPFTKNVYLLQYIFWRLCYNVGIGIVLHYQSHYETLTRWAREHRWFDKGNKSKLAQFLQFEIKSKLVDTADVYRYPEELNVWLIFRQFVDLILMQDFDTYVIYVYLSMPSHWADLVNWRSLVGVALIVFNVWVKLDAHRVVKDYAWYWGDFFFLLNDSELVFDGVFNISPHPMYSIGYLGYYGVSLICGDYKVLLVSILGHFLQFQFLKYVETPHIERTYGVAADDEAEGKVANNHQIDDLIAKENYDYSRPLISIGVWFNNFDKLRVGDLFTAFTVTNLLLWFVFHRPSNTFLLWATFMAKFTSWSLITFVLFKQSKEKWFTKLYLRNGYTQVYSYQQWQFLYNFTQTVTYVLLVIQTFQQAVNVGWDRFNYSKLIFGMLLCALQVWCNTEIRDAISDFGWFYGDFFLGNYINTRRLTSQGIYRYLNNPETILGVAGVWGTVLITDFRWENITLALLWTLTNFVLVKFIEKPHIVKVYGDANRVSGVGKTLLSLKPLRRVSEIVDNVEHIILRSLLYDNTGKQMSDTSASVEGDGSKTRDDPLSVTKRRNNVKDWEHVVQSAVRHVTTRLAPHCEFDISFATRDGSVVLPETVTLLWRLPQELYNERDWIGLYNVLDTKNNREVTRVSSHGHWTPALASDSQVKEHAVSGEAVFDFRLLVFRPGIYEFRYHSNNSHKVLMISEPFEVALPSFDMASEERFRTELVDFLKSVRAFKSGHFDFQNGNLTVRELRDVILHNVGVELTCEYIKRVNGDVSVISDKAWHIKSILEELP</sequence>
<evidence type="ECO:0000256" key="11">
    <source>
        <dbReference type="ARBA" id="ARBA00023209"/>
    </source>
</evidence>
<accession>J7RR72</accession>
<keyword evidence="6 13" id="KW-0812">Transmembrane</keyword>
<evidence type="ECO:0000313" key="17">
    <source>
        <dbReference type="Proteomes" id="UP000006310"/>
    </source>
</evidence>
<feature type="transmembrane region" description="Helical" evidence="13 14">
    <location>
        <begin position="367"/>
        <end position="388"/>
    </location>
</feature>
<evidence type="ECO:0000256" key="6">
    <source>
        <dbReference type="ARBA" id="ARBA00022692"/>
    </source>
</evidence>
<keyword evidence="4 13" id="KW-0808">Transferase</keyword>
<evidence type="ECO:0000256" key="8">
    <source>
        <dbReference type="ARBA" id="ARBA00022989"/>
    </source>
</evidence>
<dbReference type="HOGENOM" id="CLU_005987_0_1_1"/>
<dbReference type="InterPro" id="IPR016219">
    <property type="entry name" value="Phosphatid-EA_MeTrfase_fun"/>
</dbReference>
<keyword evidence="10 13" id="KW-0472">Membrane</keyword>
<dbReference type="GO" id="GO:0004608">
    <property type="term" value="F:phosphatidylethanolamine N-methyltransferase activity"/>
    <property type="evidence" value="ECO:0007669"/>
    <property type="project" value="UniProtKB-UniRule"/>
</dbReference>
<dbReference type="STRING" id="1071383.J7RR72"/>
<dbReference type="FunFam" id="1.20.120.1630:FF:000016">
    <property type="entry name" value="Phosphatidylethanolamine N-methyltransferase"/>
    <property type="match status" value="1"/>
</dbReference>
<keyword evidence="3 13" id="KW-0489">Methyltransferase</keyword>
<dbReference type="Pfam" id="PF04191">
    <property type="entry name" value="PEMT"/>
    <property type="match status" value="2"/>
</dbReference>
<feature type="transmembrane region" description="Helical" evidence="13 14">
    <location>
        <begin position="82"/>
        <end position="103"/>
    </location>
</feature>
<feature type="region of interest" description="Disordered" evidence="15">
    <location>
        <begin position="598"/>
        <end position="617"/>
    </location>
</feature>
<feature type="transmembrane region" description="Helical" evidence="13 14">
    <location>
        <begin position="50"/>
        <end position="70"/>
    </location>
</feature>
<keyword evidence="17" id="KW-1185">Reference proteome</keyword>
<keyword evidence="9 13" id="KW-0443">Lipid metabolism</keyword>
<comment type="caution">
    <text evidence="13 14">Lacks conserved residue(s) required for the propagation of feature annotation.</text>
</comment>
<evidence type="ECO:0000256" key="7">
    <source>
        <dbReference type="ARBA" id="ARBA00022824"/>
    </source>
</evidence>